<dbReference type="OrthoDB" id="6361027at2"/>
<comment type="caution">
    <text evidence="1">The sequence shown here is derived from an EMBL/GenBank/DDBJ whole genome shotgun (WGS) entry which is preliminary data.</text>
</comment>
<dbReference type="Proteomes" id="UP000239917">
    <property type="component" value="Unassembled WGS sequence"/>
</dbReference>
<dbReference type="RefSeq" id="WP_104321750.1">
    <property type="nucleotide sequence ID" value="NZ_PSSX01000007.1"/>
</dbReference>
<evidence type="ECO:0000313" key="1">
    <source>
        <dbReference type="EMBL" id="PPI84205.1"/>
    </source>
</evidence>
<gene>
    <name evidence="1" type="ORF">KEHDKFFH_09745</name>
</gene>
<organism evidence="1 2">
    <name type="scientific">Marinobacter maroccanus</name>
    <dbReference type="NCBI Taxonomy" id="2055143"/>
    <lineage>
        <taxon>Bacteria</taxon>
        <taxon>Pseudomonadati</taxon>
        <taxon>Pseudomonadota</taxon>
        <taxon>Gammaproteobacteria</taxon>
        <taxon>Pseudomonadales</taxon>
        <taxon>Marinobacteraceae</taxon>
        <taxon>Marinobacter</taxon>
    </lineage>
</organism>
<dbReference type="EMBL" id="PSSX01000007">
    <property type="protein sequence ID" value="PPI84205.1"/>
    <property type="molecule type" value="Genomic_DNA"/>
</dbReference>
<keyword evidence="2" id="KW-1185">Reference proteome</keyword>
<reference evidence="1 2" key="1">
    <citation type="submission" date="2018-01" db="EMBL/GenBank/DDBJ databases">
        <title>Complete genome sequences of the type strains of Marinobacter flavimaris and Marinobacter maroccanus.</title>
        <authorList>
            <person name="Palau M."/>
            <person name="Boujida N."/>
            <person name="Manresa A."/>
            <person name="Minana-Galbis D."/>
        </authorList>
    </citation>
    <scope>NUCLEOTIDE SEQUENCE [LARGE SCALE GENOMIC DNA]</scope>
    <source>
        <strain evidence="1 2">N4</strain>
    </source>
</reference>
<evidence type="ECO:0000313" key="2">
    <source>
        <dbReference type="Proteomes" id="UP000239917"/>
    </source>
</evidence>
<name>A0A2S5Z9Z7_9GAMM</name>
<proteinExistence type="predicted"/>
<sequence>MKNAVVTAYELDDSGERLEAPVGTTTTDSKGQYRIELNDNYEGGLVEIEITVSSETRMVCDASDCGTVPKGADVQLPEDFKLNAIGKASAPGSVVSVPVTAWSTMAAKRAKTLIAGGKSVSDAARQAKAEVSQVAGFDIENTVARDVNDLAGASAAEAQAAVMNAAVAELVFAGGSEGVSASLDSFSEALNDGSINSEDTFTATSLSSAVKTVVETTEGLDDEAQESLNNQTAQLDAAGDSLDTSYDEDLDLDEGATQADKIAAFQAFVTQFRSWAGSIDETAAALQDETSPVSVGLDADVETVRDIFAQAGVTGDLVSKVLDAFSQQLAGTEGRAALLNALESGEPFTAQQDWTDEEDPTASGTMDATLVFEDTESGLKATATGSVSQTGGETREFDLVIGTSLAQDDLELTYDAEKVLSLLAQNNVTVSGTIGDGTGFERAVLDLVANLELSETIAGEVTADAVLEKFSAIALNGSIALANPEAASFNGEISVKAVNMTGSSFSALDEPFSPESFALSGDFTATSGRTFNLSTSLNSSSAQRFNLFTYLDYNDTTAAFDFEVDRAEVAQFVEYDETAQDFWFDIYSYSSCYDFESGTDVFGERVAYSGWYNSELDTYGDNCNVLDDAENAALDQLILGKLETAVGATVAGQSQVEYVSVYGSSTSDLAEVNADIAFPDLETANNFVNLSFNIAAGVSLVDMPKATAVVTLTRSTLNGGSVLANVSWDGGSYSLKVSTDELNAENPAVSLAFWNPQGFRLEAVGSETASGVQSLTGNVFVNGEDIGDVELRNGIPVITYPNGEETVFETLF</sequence>
<protein>
    <submittedName>
        <fullName evidence="1">Uncharacterized protein</fullName>
    </submittedName>
</protein>
<dbReference type="AlphaFoldDB" id="A0A2S5Z9Z7"/>
<accession>A0A2S5Z9Z7</accession>